<keyword evidence="3 4" id="KW-0472">Membrane</keyword>
<evidence type="ECO:0000256" key="2">
    <source>
        <dbReference type="ARBA" id="ARBA00022989"/>
    </source>
</evidence>
<dbReference type="EMBL" id="ARYK01000009">
    <property type="protein sequence ID" value="KCZ88885.1"/>
    <property type="molecule type" value="Genomic_DNA"/>
</dbReference>
<keyword evidence="7" id="KW-1185">Reference proteome</keyword>
<dbReference type="InterPro" id="IPR050327">
    <property type="entry name" value="Proton-linked_MCT"/>
</dbReference>
<feature type="transmembrane region" description="Helical" evidence="4">
    <location>
        <begin position="102"/>
        <end position="124"/>
    </location>
</feature>
<feature type="transmembrane region" description="Helical" evidence="4">
    <location>
        <begin position="168"/>
        <end position="187"/>
    </location>
</feature>
<dbReference type="InterPro" id="IPR036259">
    <property type="entry name" value="MFS_trans_sf"/>
</dbReference>
<evidence type="ECO:0000256" key="1">
    <source>
        <dbReference type="ARBA" id="ARBA00022692"/>
    </source>
</evidence>
<reference evidence="6 7" key="1">
    <citation type="journal article" date="2014" name="Antonie Van Leeuwenhoek">
        <title>Hyphomonas beringensis sp. nov. and Hyphomonas chukchiensis sp. nov., isolated from surface seawater of the Bering Sea and Chukchi Sea.</title>
        <authorList>
            <person name="Li C."/>
            <person name="Lai Q."/>
            <person name="Li G."/>
            <person name="Dong C."/>
            <person name="Wang J."/>
            <person name="Liao Y."/>
            <person name="Shao Z."/>
        </authorList>
    </citation>
    <scope>NUCLEOTIDE SEQUENCE [LARGE SCALE GENOMIC DNA]</scope>
    <source>
        <strain evidence="6 7">MHS-2</strain>
    </source>
</reference>
<sequence length="412" mass="44427">MFNFLRVEARWLLAGFLLTLASSFGQTYFISLSNTDLMERFGLNHGGIGLVYALATTASAIILLEFGRIVDRVTTRTAAIITACGLAAACLLMAMVQAVWMLFFAFLALRLFGQGMMSQVAMTATGRWFEARRGRAISIVSLGYAAGIASTPALAVTVMAMFGYRQLWILAAAVMLLVAVPVLFVLLSHERVPSGVASTPDADMQSEKRSWRRAQVLRSPAFWILLAGVLCPSFMLTSLLFHQLHLMDVKHWDSANYAATFSVFALVQVASSLLCGGLIDRFSAHRLLPVYLVPMALALIGVSQVDGFWIVLPMMILIGITAGFDGAIAGALWPELFGPKFLGEIRALTFAIVVGASAVSPLVTGYLIDLGIGFPLQLLFMGAYTLAASALMLALQPQLSAIAIERVPVPHT</sequence>
<dbReference type="GO" id="GO:0022857">
    <property type="term" value="F:transmembrane transporter activity"/>
    <property type="evidence" value="ECO:0007669"/>
    <property type="project" value="InterPro"/>
</dbReference>
<name>A0A059FE20_9PROT</name>
<evidence type="ECO:0000256" key="3">
    <source>
        <dbReference type="ARBA" id="ARBA00023136"/>
    </source>
</evidence>
<dbReference type="Pfam" id="PF07690">
    <property type="entry name" value="MFS_1"/>
    <property type="match status" value="1"/>
</dbReference>
<evidence type="ECO:0000313" key="7">
    <source>
        <dbReference type="Proteomes" id="UP000025171"/>
    </source>
</evidence>
<gene>
    <name evidence="6" type="ORF">HJO_15249</name>
</gene>
<dbReference type="AlphaFoldDB" id="A0A059FE20"/>
<keyword evidence="2 4" id="KW-1133">Transmembrane helix</keyword>
<dbReference type="OrthoDB" id="1404228at2"/>
<protein>
    <submittedName>
        <fullName evidence="6">Major facilitator superfamily transporter</fullName>
    </submittedName>
</protein>
<dbReference type="SUPFAM" id="SSF103473">
    <property type="entry name" value="MFS general substrate transporter"/>
    <property type="match status" value="1"/>
</dbReference>
<evidence type="ECO:0000313" key="6">
    <source>
        <dbReference type="EMBL" id="KCZ88885.1"/>
    </source>
</evidence>
<dbReference type="InterPro" id="IPR020846">
    <property type="entry name" value="MFS_dom"/>
</dbReference>
<keyword evidence="1 4" id="KW-0812">Transmembrane</keyword>
<organism evidence="6 7">
    <name type="scientific">Hyphomonas johnsonii MHS-2</name>
    <dbReference type="NCBI Taxonomy" id="1280950"/>
    <lineage>
        <taxon>Bacteria</taxon>
        <taxon>Pseudomonadati</taxon>
        <taxon>Pseudomonadota</taxon>
        <taxon>Alphaproteobacteria</taxon>
        <taxon>Hyphomonadales</taxon>
        <taxon>Hyphomonadaceae</taxon>
        <taxon>Hyphomonas</taxon>
    </lineage>
</organism>
<feature type="transmembrane region" description="Helical" evidence="4">
    <location>
        <begin position="78"/>
        <end position="96"/>
    </location>
</feature>
<evidence type="ECO:0000259" key="5">
    <source>
        <dbReference type="PROSITE" id="PS50850"/>
    </source>
</evidence>
<feature type="transmembrane region" description="Helical" evidence="4">
    <location>
        <begin position="287"/>
        <end position="305"/>
    </location>
</feature>
<feature type="transmembrane region" description="Helical" evidence="4">
    <location>
        <begin position="136"/>
        <end position="162"/>
    </location>
</feature>
<dbReference type="PANTHER" id="PTHR11360">
    <property type="entry name" value="MONOCARBOXYLATE TRANSPORTER"/>
    <property type="match status" value="1"/>
</dbReference>
<proteinExistence type="predicted"/>
<dbReference type="Gene3D" id="1.20.1250.20">
    <property type="entry name" value="MFS general substrate transporter like domains"/>
    <property type="match status" value="2"/>
</dbReference>
<dbReference type="PANTHER" id="PTHR11360:SF308">
    <property type="entry name" value="BLL3089 PROTEIN"/>
    <property type="match status" value="1"/>
</dbReference>
<dbReference type="InterPro" id="IPR011701">
    <property type="entry name" value="MFS"/>
</dbReference>
<dbReference type="PATRIC" id="fig|1280950.3.peg.3062"/>
<feature type="transmembrane region" description="Helical" evidence="4">
    <location>
        <begin position="49"/>
        <end position="66"/>
    </location>
</feature>
<feature type="transmembrane region" description="Helical" evidence="4">
    <location>
        <begin position="254"/>
        <end position="275"/>
    </location>
</feature>
<feature type="transmembrane region" description="Helical" evidence="4">
    <location>
        <begin position="221"/>
        <end position="242"/>
    </location>
</feature>
<dbReference type="Proteomes" id="UP000025171">
    <property type="component" value="Unassembled WGS sequence"/>
</dbReference>
<accession>A0A059FE20</accession>
<evidence type="ECO:0000256" key="4">
    <source>
        <dbReference type="SAM" id="Phobius"/>
    </source>
</evidence>
<feature type="domain" description="Major facilitator superfamily (MFS) profile" evidence="5">
    <location>
        <begin position="11"/>
        <end position="400"/>
    </location>
</feature>
<dbReference type="RefSeq" id="WP_051618687.1">
    <property type="nucleotide sequence ID" value="NZ_ARYK01000009.1"/>
</dbReference>
<dbReference type="PROSITE" id="PS50850">
    <property type="entry name" value="MFS"/>
    <property type="match status" value="1"/>
</dbReference>
<dbReference type="eggNOG" id="COG2271">
    <property type="taxonomic scope" value="Bacteria"/>
</dbReference>
<comment type="caution">
    <text evidence="6">The sequence shown here is derived from an EMBL/GenBank/DDBJ whole genome shotgun (WGS) entry which is preliminary data.</text>
</comment>
<feature type="transmembrane region" description="Helical" evidence="4">
    <location>
        <begin position="345"/>
        <end position="368"/>
    </location>
</feature>
<feature type="transmembrane region" description="Helical" evidence="4">
    <location>
        <begin position="374"/>
        <end position="395"/>
    </location>
</feature>
<feature type="transmembrane region" description="Helical" evidence="4">
    <location>
        <begin position="311"/>
        <end position="333"/>
    </location>
</feature>
<dbReference type="STRING" id="1280950.HJO_15249"/>